<organism evidence="1 2">
    <name type="scientific">Fibroporia radiculosa</name>
    <dbReference type="NCBI Taxonomy" id="599839"/>
    <lineage>
        <taxon>Eukaryota</taxon>
        <taxon>Fungi</taxon>
        <taxon>Dikarya</taxon>
        <taxon>Basidiomycota</taxon>
        <taxon>Agaricomycotina</taxon>
        <taxon>Agaricomycetes</taxon>
        <taxon>Polyporales</taxon>
        <taxon>Fibroporiaceae</taxon>
        <taxon>Fibroporia</taxon>
    </lineage>
</organism>
<dbReference type="Proteomes" id="UP000006352">
    <property type="component" value="Unassembled WGS sequence"/>
</dbReference>
<accession>J4H515</accession>
<reference evidence="1 2" key="1">
    <citation type="journal article" date="2012" name="Appl. Environ. Microbiol.">
        <title>Short-read sequencing for genomic analysis of the brown rot fungus Fibroporia radiculosa.</title>
        <authorList>
            <person name="Tang J.D."/>
            <person name="Perkins A.D."/>
            <person name="Sonstegard T.S."/>
            <person name="Schroeder S.G."/>
            <person name="Burgess S.C."/>
            <person name="Diehl S.V."/>
        </authorList>
    </citation>
    <scope>NUCLEOTIDE SEQUENCE [LARGE SCALE GENOMIC DNA]</scope>
    <source>
        <strain evidence="1 2">TFFH 294</strain>
    </source>
</reference>
<evidence type="ECO:0000313" key="2">
    <source>
        <dbReference type="Proteomes" id="UP000006352"/>
    </source>
</evidence>
<dbReference type="OrthoDB" id="2797720at2759"/>
<keyword evidence="2" id="KW-1185">Reference proteome</keyword>
<gene>
    <name evidence="1" type="ORF">FIBRA_08188</name>
</gene>
<sequence length="177" mass="20153">MWIRPKQGVVQNYAPDNLRQAQVRRQRGWTEDDVLIFLRLNPMVATFEWAEILAQAATDREEGNHYSIANALLYSHTVMRKSAFTNFCERINMTPSDVHPESKDYKFFVTEYDADVTATRLIEAWRNQAPEYPLPAFAADTGMDDYFIIEQDDPTDVGSYRAVSPLSSSASEGFVSG</sequence>
<proteinExistence type="predicted"/>
<dbReference type="HOGENOM" id="CLU_129965_0_0_1"/>
<dbReference type="InParanoid" id="J4H515"/>
<dbReference type="GeneID" id="24100860"/>
<dbReference type="AlphaFoldDB" id="J4H515"/>
<protein>
    <submittedName>
        <fullName evidence="1">Uncharacterized protein</fullName>
    </submittedName>
</protein>
<dbReference type="EMBL" id="HE797215">
    <property type="protein sequence ID" value="CCM05949.1"/>
    <property type="molecule type" value="Genomic_DNA"/>
</dbReference>
<dbReference type="RefSeq" id="XP_012185232.1">
    <property type="nucleotide sequence ID" value="XM_012329842.1"/>
</dbReference>
<evidence type="ECO:0000313" key="1">
    <source>
        <dbReference type="EMBL" id="CCM05949.1"/>
    </source>
</evidence>
<name>J4H515_9APHY</name>